<dbReference type="Gene3D" id="3.40.50.10090">
    <property type="match status" value="2"/>
</dbReference>
<dbReference type="RefSeq" id="WP_092868953.1">
    <property type="nucleotide sequence ID" value="NZ_FPCH01000003.1"/>
</dbReference>
<dbReference type="CDD" id="cd06578">
    <property type="entry name" value="HemD"/>
    <property type="match status" value="1"/>
</dbReference>
<evidence type="ECO:0000313" key="3">
    <source>
        <dbReference type="Proteomes" id="UP000199423"/>
    </source>
</evidence>
<dbReference type="GO" id="GO:0004852">
    <property type="term" value="F:uroporphyrinogen-III synthase activity"/>
    <property type="evidence" value="ECO:0007669"/>
    <property type="project" value="InterPro"/>
</dbReference>
<gene>
    <name evidence="2" type="ORF">SAMN04488557_3497</name>
</gene>
<accession>A0A1I7NU01</accession>
<protein>
    <submittedName>
        <fullName evidence="2">Uroporphyrinogen-III synthase</fullName>
    </submittedName>
</protein>
<name>A0A1I7NU01_9HYPH</name>
<dbReference type="OrthoDB" id="7163809at2"/>
<organism evidence="2 3">
    <name type="scientific">Hyphomicrobium facile</name>
    <dbReference type="NCBI Taxonomy" id="51670"/>
    <lineage>
        <taxon>Bacteria</taxon>
        <taxon>Pseudomonadati</taxon>
        <taxon>Pseudomonadota</taxon>
        <taxon>Alphaproteobacteria</taxon>
        <taxon>Hyphomicrobiales</taxon>
        <taxon>Hyphomicrobiaceae</taxon>
        <taxon>Hyphomicrobium</taxon>
    </lineage>
</organism>
<keyword evidence="3" id="KW-1185">Reference proteome</keyword>
<evidence type="ECO:0000259" key="1">
    <source>
        <dbReference type="Pfam" id="PF02602"/>
    </source>
</evidence>
<dbReference type="SUPFAM" id="SSF69618">
    <property type="entry name" value="HemD-like"/>
    <property type="match status" value="1"/>
</dbReference>
<proteinExistence type="predicted"/>
<dbReference type="InterPro" id="IPR036108">
    <property type="entry name" value="4pyrrol_syn_uPrphyn_synt_sf"/>
</dbReference>
<evidence type="ECO:0000313" key="2">
    <source>
        <dbReference type="EMBL" id="SFV38093.1"/>
    </source>
</evidence>
<dbReference type="STRING" id="51670.SAMN04488557_3497"/>
<dbReference type="EMBL" id="FPCH01000003">
    <property type="protein sequence ID" value="SFV38093.1"/>
    <property type="molecule type" value="Genomic_DNA"/>
</dbReference>
<dbReference type="Proteomes" id="UP000199423">
    <property type="component" value="Unassembled WGS sequence"/>
</dbReference>
<reference evidence="3" key="1">
    <citation type="submission" date="2016-10" db="EMBL/GenBank/DDBJ databases">
        <authorList>
            <person name="Varghese N."/>
            <person name="Submissions S."/>
        </authorList>
    </citation>
    <scope>NUCLEOTIDE SEQUENCE [LARGE SCALE GENOMIC DNA]</scope>
    <source>
        <strain evidence="3">DSM 1565</strain>
    </source>
</reference>
<dbReference type="AlphaFoldDB" id="A0A1I7NU01"/>
<dbReference type="InterPro" id="IPR003754">
    <property type="entry name" value="4pyrrol_synth_uPrphyn_synth"/>
</dbReference>
<dbReference type="GO" id="GO:0033014">
    <property type="term" value="P:tetrapyrrole biosynthetic process"/>
    <property type="evidence" value="ECO:0007669"/>
    <property type="project" value="InterPro"/>
</dbReference>
<dbReference type="Pfam" id="PF02602">
    <property type="entry name" value="HEM4"/>
    <property type="match status" value="1"/>
</dbReference>
<sequence length="241" mass="25263">MHVIVTRPVGDAEPLKSTIEALGWRVTLAPLIDIVSNDIPADALRDATSLIATSRNALTPALGSLIDLPFFAVGPGTGAVARGIGFTKVVEGPGTGAELVPIIASRRAELGERPVYLRGDVVAFDVEGALGEAGIKVKAVNAYRSVAAEALDPPMIKALRNGDIDAVTLMSPRTAKTWARLVGALSPPVQLSGVTHLCLSDRVVEALGQTEKDFKVLVALHPNLEEMIALVKRLAANSKAE</sequence>
<feature type="domain" description="Tetrapyrrole biosynthesis uroporphyrinogen III synthase" evidence="1">
    <location>
        <begin position="15"/>
        <end position="229"/>
    </location>
</feature>